<dbReference type="EMBL" id="FPJA01000004">
    <property type="protein sequence ID" value="SFW20264.1"/>
    <property type="molecule type" value="Genomic_DNA"/>
</dbReference>
<dbReference type="AlphaFoldDB" id="A0A1K1MAW1"/>
<sequence length="56" mass="6275">MSRLKELRKIVGDKLRESITDAEKLESAYAHLYGVSLAATVIAERRGEEFGLPVQE</sequence>
<dbReference type="Proteomes" id="UP000182958">
    <property type="component" value="Unassembled WGS sequence"/>
</dbReference>
<dbReference type="RefSeq" id="WP_177241744.1">
    <property type="nucleotide sequence ID" value="NZ_FPJA01000004.1"/>
</dbReference>
<accession>A0A1K1MAW1</accession>
<proteinExistence type="predicted"/>
<protein>
    <submittedName>
        <fullName evidence="1">Uncharacterized protein</fullName>
    </submittedName>
</protein>
<evidence type="ECO:0000313" key="1">
    <source>
        <dbReference type="EMBL" id="SFW20264.1"/>
    </source>
</evidence>
<evidence type="ECO:0000313" key="2">
    <source>
        <dbReference type="Proteomes" id="UP000182958"/>
    </source>
</evidence>
<organism evidence="1 2">
    <name type="scientific">Selenomonas ruminantium</name>
    <dbReference type="NCBI Taxonomy" id="971"/>
    <lineage>
        <taxon>Bacteria</taxon>
        <taxon>Bacillati</taxon>
        <taxon>Bacillota</taxon>
        <taxon>Negativicutes</taxon>
        <taxon>Selenomonadales</taxon>
        <taxon>Selenomonadaceae</taxon>
        <taxon>Selenomonas</taxon>
    </lineage>
</organism>
<keyword evidence="2" id="KW-1185">Reference proteome</keyword>
<gene>
    <name evidence="1" type="ORF">SAMN02910323_0704</name>
</gene>
<name>A0A1K1MAW1_SELRU</name>
<reference evidence="2" key="1">
    <citation type="submission" date="2016-11" db="EMBL/GenBank/DDBJ databases">
        <authorList>
            <person name="Varghese N."/>
            <person name="Submissions S."/>
        </authorList>
    </citation>
    <scope>NUCLEOTIDE SEQUENCE [LARGE SCALE GENOMIC DNA]</scope>
    <source>
        <strain evidence="2">C3</strain>
    </source>
</reference>